<dbReference type="SMART" id="SM00283">
    <property type="entry name" value="MA"/>
    <property type="match status" value="1"/>
</dbReference>
<accession>A0A550JEZ4</accession>
<dbReference type="InterPro" id="IPR004089">
    <property type="entry name" value="MCPsignal_dom"/>
</dbReference>
<reference evidence="8 9" key="1">
    <citation type="submission" date="2019-07" db="EMBL/GenBank/DDBJ databases">
        <title>Insights of Desulfuromonas acetexigens electromicrobiology.</title>
        <authorList>
            <person name="Katuri K."/>
            <person name="Sapireddy V."/>
            <person name="Shaw D.R."/>
            <person name="Saikaly P."/>
        </authorList>
    </citation>
    <scope>NUCLEOTIDE SEQUENCE [LARGE SCALE GENOMIC DNA]</scope>
    <source>
        <strain evidence="8 9">2873</strain>
    </source>
</reference>
<protein>
    <submittedName>
        <fullName evidence="8">Methyl-accepting chemotaxis protein</fullName>
    </submittedName>
</protein>
<dbReference type="PRINTS" id="PR00260">
    <property type="entry name" value="CHEMTRNSDUCR"/>
</dbReference>
<dbReference type="GO" id="GO:0006935">
    <property type="term" value="P:chemotaxis"/>
    <property type="evidence" value="ECO:0007669"/>
    <property type="project" value="InterPro"/>
</dbReference>
<dbReference type="SMART" id="SM00304">
    <property type="entry name" value="HAMP"/>
    <property type="match status" value="1"/>
</dbReference>
<dbReference type="PROSITE" id="PS50885">
    <property type="entry name" value="HAMP"/>
    <property type="match status" value="1"/>
</dbReference>
<dbReference type="GO" id="GO:0007165">
    <property type="term" value="P:signal transduction"/>
    <property type="evidence" value="ECO:0007669"/>
    <property type="project" value="UniProtKB-KW"/>
</dbReference>
<comment type="similarity">
    <text evidence="2">Belongs to the methyl-accepting chemotaxis (MCP) protein family.</text>
</comment>
<keyword evidence="5" id="KW-0812">Transmembrane</keyword>
<dbReference type="EMBL" id="VJVV01000005">
    <property type="protein sequence ID" value="TRO81766.1"/>
    <property type="molecule type" value="Genomic_DNA"/>
</dbReference>
<dbReference type="AlphaFoldDB" id="A0A550JEZ4"/>
<dbReference type="PANTHER" id="PTHR32089">
    <property type="entry name" value="METHYL-ACCEPTING CHEMOTAXIS PROTEIN MCPB"/>
    <property type="match status" value="1"/>
</dbReference>
<proteinExistence type="inferred from homology"/>
<keyword evidence="9" id="KW-1185">Reference proteome</keyword>
<evidence type="ECO:0000256" key="5">
    <source>
        <dbReference type="SAM" id="Phobius"/>
    </source>
</evidence>
<dbReference type="RefSeq" id="WP_092057593.1">
    <property type="nucleotide sequence ID" value="NZ_FOJJ01000037.1"/>
</dbReference>
<dbReference type="InterPro" id="IPR003660">
    <property type="entry name" value="HAMP_dom"/>
</dbReference>
<feature type="coiled-coil region" evidence="4">
    <location>
        <begin position="360"/>
        <end position="412"/>
    </location>
</feature>
<evidence type="ECO:0000259" key="7">
    <source>
        <dbReference type="PROSITE" id="PS50885"/>
    </source>
</evidence>
<dbReference type="PANTHER" id="PTHR32089:SF114">
    <property type="entry name" value="METHYL-ACCEPTING CHEMOTAXIS PROTEIN MCPB"/>
    <property type="match status" value="1"/>
</dbReference>
<sequence length="423" mass="44347">MRVEISYKFIVGFIVVVASIVGLNLLVPQLGIPEEWRQLFSVACAILVGLLFGWFFSRRFSANIRVINAGAEALVNGDLSTPVKLPETAFPDETGDLAASLNRVIDSLRALVGAIRSSSVKVADSAQGLSATSEQMSASSHEISKAIEQISKGAETQAEMVERSSTLIKEMAASVEVIAASASKASQSASETAATAQRGGQLSQATIGRMKQVLETVECNGQQVAAFGAQVQKIGKIVEVITGIAGKTNLLALNATIEAARAGEYGRGFAVVAEEIRKLADSTETSAAEITQLIETIREEAGKVQESMKASVQDLDAGRAAVDDTGRAFEAIIGAALNTQSKTMGISEMAQRQTDGASGMVAAVEEIARIAEDNAAATEEVSAATEEQTASMEEMADAAQGLSELAEELLEAVERFRLDGAKG</sequence>
<evidence type="ECO:0000256" key="4">
    <source>
        <dbReference type="SAM" id="Coils"/>
    </source>
</evidence>
<feature type="transmembrane region" description="Helical" evidence="5">
    <location>
        <begin position="39"/>
        <end position="56"/>
    </location>
</feature>
<dbReference type="PROSITE" id="PS50111">
    <property type="entry name" value="CHEMOTAXIS_TRANSDUC_2"/>
    <property type="match status" value="1"/>
</dbReference>
<keyword evidence="1 3" id="KW-0807">Transducer</keyword>
<evidence type="ECO:0000313" key="9">
    <source>
        <dbReference type="Proteomes" id="UP000317155"/>
    </source>
</evidence>
<evidence type="ECO:0000256" key="3">
    <source>
        <dbReference type="PROSITE-ProRule" id="PRU00284"/>
    </source>
</evidence>
<dbReference type="SUPFAM" id="SSF58104">
    <property type="entry name" value="Methyl-accepting chemotaxis protein (MCP) signaling domain"/>
    <property type="match status" value="1"/>
</dbReference>
<gene>
    <name evidence="8" type="ORF">FL622_08140</name>
</gene>
<comment type="caution">
    <text evidence="8">The sequence shown here is derived from an EMBL/GenBank/DDBJ whole genome shotgun (WGS) entry which is preliminary data.</text>
</comment>
<dbReference type="GO" id="GO:0016020">
    <property type="term" value="C:membrane"/>
    <property type="evidence" value="ECO:0007669"/>
    <property type="project" value="InterPro"/>
</dbReference>
<keyword evidence="5" id="KW-0472">Membrane</keyword>
<evidence type="ECO:0000256" key="1">
    <source>
        <dbReference type="ARBA" id="ARBA00023224"/>
    </source>
</evidence>
<keyword evidence="4" id="KW-0175">Coiled coil</keyword>
<dbReference type="CDD" id="cd06225">
    <property type="entry name" value="HAMP"/>
    <property type="match status" value="1"/>
</dbReference>
<dbReference type="Gene3D" id="1.10.287.950">
    <property type="entry name" value="Methyl-accepting chemotaxis protein"/>
    <property type="match status" value="1"/>
</dbReference>
<dbReference type="GO" id="GO:0004888">
    <property type="term" value="F:transmembrane signaling receptor activity"/>
    <property type="evidence" value="ECO:0007669"/>
    <property type="project" value="InterPro"/>
</dbReference>
<organism evidence="8 9">
    <name type="scientific">Trichloromonas acetexigens</name>
    <dbReference type="NCBI Taxonomy" id="38815"/>
    <lineage>
        <taxon>Bacteria</taxon>
        <taxon>Pseudomonadati</taxon>
        <taxon>Thermodesulfobacteriota</taxon>
        <taxon>Desulfuromonadia</taxon>
        <taxon>Desulfuromonadales</taxon>
        <taxon>Trichloromonadaceae</taxon>
        <taxon>Trichloromonas</taxon>
    </lineage>
</organism>
<dbReference type="Pfam" id="PF00672">
    <property type="entry name" value="HAMP"/>
    <property type="match status" value="1"/>
</dbReference>
<dbReference type="InterPro" id="IPR004090">
    <property type="entry name" value="Chemotax_Me-accpt_rcpt"/>
</dbReference>
<evidence type="ECO:0000259" key="6">
    <source>
        <dbReference type="PROSITE" id="PS50111"/>
    </source>
</evidence>
<feature type="transmembrane region" description="Helical" evidence="5">
    <location>
        <begin position="7"/>
        <end position="27"/>
    </location>
</feature>
<name>A0A550JEZ4_9BACT</name>
<dbReference type="Pfam" id="PF00015">
    <property type="entry name" value="MCPsignal"/>
    <property type="match status" value="1"/>
</dbReference>
<feature type="domain" description="Methyl-accepting transducer" evidence="6">
    <location>
        <begin position="132"/>
        <end position="389"/>
    </location>
</feature>
<evidence type="ECO:0000256" key="2">
    <source>
        <dbReference type="ARBA" id="ARBA00029447"/>
    </source>
</evidence>
<evidence type="ECO:0000313" key="8">
    <source>
        <dbReference type="EMBL" id="TRO81766.1"/>
    </source>
</evidence>
<dbReference type="Proteomes" id="UP000317155">
    <property type="component" value="Unassembled WGS sequence"/>
</dbReference>
<dbReference type="OrthoDB" id="9765597at2"/>
<keyword evidence="5" id="KW-1133">Transmembrane helix</keyword>
<feature type="domain" description="HAMP" evidence="7">
    <location>
        <begin position="58"/>
        <end position="113"/>
    </location>
</feature>